<evidence type="ECO:0000256" key="1">
    <source>
        <dbReference type="SAM" id="Phobius"/>
    </source>
</evidence>
<dbReference type="Pfam" id="PF05729">
    <property type="entry name" value="NACHT"/>
    <property type="match status" value="1"/>
</dbReference>
<dbReference type="SMART" id="SM00382">
    <property type="entry name" value="AAA"/>
    <property type="match status" value="1"/>
</dbReference>
<keyword evidence="1" id="KW-1133">Transmembrane helix</keyword>
<evidence type="ECO:0000313" key="4">
    <source>
        <dbReference type="Proteomes" id="UP000238762"/>
    </source>
</evidence>
<dbReference type="Proteomes" id="UP000238762">
    <property type="component" value="Unassembled WGS sequence"/>
</dbReference>
<sequence>MNSSTYYSPPTAMEKLAILTIGDGNFEQGFDRITLALYEDGEITQPPSYRFSGQLPPSAIPQLYQQWQKQYQGKVRAAFKSGKTRSSMVEDAQQLSDRLNQWLEPFTELVSQTLQLTPPDEIRLIVQTHQVTDEKTQKHLHQLPWHEWKLARNCPTEAAICFIPLNAQKLQNKEETEDRQRIRRVKVLGILGDSKDLDLETDRQIVQTLRGKGGSYSFLDCPKTADLVNIWDKRWDIICFSGHSKSAENAQTGFLFINHQETLDITELRNALTTARNQGLKLVIFNSCDGLGLAKAIADLNIPYTIVWREPVPDLVAQRFLSHLLQSFTTGKSLNQSMREAREKLQLEGVEKQYPGVTRSPVICQNSATESLTWNGLQGRTGGRIAGESWNKASQTSAEDYKFRQILLNKVRNYWVKGVLEKSLYNQVLIQLGLEQHIDAVEHPWRMAWETSDSLEQTYILPVGTRIIDQFDELGKGRTLLILGEPGSGKTITLLELARDLITDAEEDETLPMPVVFNLSTWGSEKRVKTFVDWLVEELRRGYQVSKALAKKWIENQELLLLLDGLDEVKAERRDSCLNAINQFCQEFGNTEIVVCSRIKDYNALSNKLKFQGAIYLQALNQQQIDRYLNQAGKDLTAVRRLLKEDEAMRELSTTPLMLNIMFLAYHRMSVEELPRMQSIEERRKHLFDAYIQRMFERRQKNPKYSIKQSLRWLIYLAQKMVQESQTIFYVENMQPTWLSNELSKRIYLAMKFSMLFFIIIFFWHSSTGLVIAIFANDFDYSTIQELVCQKIVFIITCSVQGFFLGLFMGLFFLIVYTFYYFLGFIEDDFS</sequence>
<accession>A0A2T1BYV0</accession>
<dbReference type="InterPro" id="IPR027417">
    <property type="entry name" value="P-loop_NTPase"/>
</dbReference>
<organism evidence="3 4">
    <name type="scientific">Merismopedia glauca CCAP 1448/3</name>
    <dbReference type="NCBI Taxonomy" id="1296344"/>
    <lineage>
        <taxon>Bacteria</taxon>
        <taxon>Bacillati</taxon>
        <taxon>Cyanobacteriota</taxon>
        <taxon>Cyanophyceae</taxon>
        <taxon>Synechococcales</taxon>
        <taxon>Merismopediaceae</taxon>
        <taxon>Merismopedia</taxon>
    </lineage>
</organism>
<feature type="transmembrane region" description="Helical" evidence="1">
    <location>
        <begin position="753"/>
        <end position="776"/>
    </location>
</feature>
<name>A0A2T1BYV0_9CYAN</name>
<dbReference type="InterPro" id="IPR003593">
    <property type="entry name" value="AAA+_ATPase"/>
</dbReference>
<dbReference type="AlphaFoldDB" id="A0A2T1BYV0"/>
<dbReference type="EMBL" id="PVWJ01000125">
    <property type="protein sequence ID" value="PSB01189.1"/>
    <property type="molecule type" value="Genomic_DNA"/>
</dbReference>
<dbReference type="Gene3D" id="3.40.50.300">
    <property type="entry name" value="P-loop containing nucleotide triphosphate hydrolases"/>
    <property type="match status" value="1"/>
</dbReference>
<keyword evidence="1" id="KW-0472">Membrane</keyword>
<evidence type="ECO:0000259" key="2">
    <source>
        <dbReference type="PROSITE" id="PS50837"/>
    </source>
</evidence>
<dbReference type="SUPFAM" id="SSF52540">
    <property type="entry name" value="P-loop containing nucleoside triphosphate hydrolases"/>
    <property type="match status" value="1"/>
</dbReference>
<keyword evidence="1" id="KW-0812">Transmembrane</keyword>
<dbReference type="InterPro" id="IPR007111">
    <property type="entry name" value="NACHT_NTPase"/>
</dbReference>
<gene>
    <name evidence="3" type="ORF">C7B64_19675</name>
</gene>
<reference evidence="3 4" key="2">
    <citation type="submission" date="2018-03" db="EMBL/GenBank/DDBJ databases">
        <title>The ancient ancestry and fast evolution of plastids.</title>
        <authorList>
            <person name="Moore K.R."/>
            <person name="Magnabosco C."/>
            <person name="Momper L."/>
            <person name="Gold D.A."/>
            <person name="Bosak T."/>
            <person name="Fournier G.P."/>
        </authorList>
    </citation>
    <scope>NUCLEOTIDE SEQUENCE [LARGE SCALE GENOMIC DNA]</scope>
    <source>
        <strain evidence="3 4">CCAP 1448/3</strain>
    </source>
</reference>
<reference evidence="3 4" key="1">
    <citation type="submission" date="2018-02" db="EMBL/GenBank/DDBJ databases">
        <authorList>
            <person name="Cohen D.B."/>
            <person name="Kent A.D."/>
        </authorList>
    </citation>
    <scope>NUCLEOTIDE SEQUENCE [LARGE SCALE GENOMIC DNA]</scope>
    <source>
        <strain evidence="3 4">CCAP 1448/3</strain>
    </source>
</reference>
<keyword evidence="4" id="KW-1185">Reference proteome</keyword>
<dbReference type="PROSITE" id="PS50837">
    <property type="entry name" value="NACHT"/>
    <property type="match status" value="1"/>
</dbReference>
<comment type="caution">
    <text evidence="3">The sequence shown here is derived from an EMBL/GenBank/DDBJ whole genome shotgun (WGS) entry which is preliminary data.</text>
</comment>
<proteinExistence type="predicted"/>
<feature type="non-terminal residue" evidence="3">
    <location>
        <position position="831"/>
    </location>
</feature>
<feature type="domain" description="NACHT" evidence="2">
    <location>
        <begin position="478"/>
        <end position="569"/>
    </location>
</feature>
<protein>
    <recommendedName>
        <fullName evidence="2">NACHT domain-containing protein</fullName>
    </recommendedName>
</protein>
<evidence type="ECO:0000313" key="3">
    <source>
        <dbReference type="EMBL" id="PSB01189.1"/>
    </source>
</evidence>
<feature type="transmembrane region" description="Helical" evidence="1">
    <location>
        <begin position="792"/>
        <end position="823"/>
    </location>
</feature>
<dbReference type="Pfam" id="PF12770">
    <property type="entry name" value="CHAT"/>
    <property type="match status" value="1"/>
</dbReference>
<dbReference type="InterPro" id="IPR024983">
    <property type="entry name" value="CHAT_dom"/>
</dbReference>